<protein>
    <submittedName>
        <fullName evidence="5">N-methylhydantoinase A</fullName>
        <ecNumber evidence="5">3.5.2.14</ecNumber>
    </submittedName>
</protein>
<name>A0A7W9MJA5_9ACTN</name>
<keyword evidence="6" id="KW-1185">Reference proteome</keyword>
<evidence type="ECO:0000259" key="2">
    <source>
        <dbReference type="Pfam" id="PF01968"/>
    </source>
</evidence>
<proteinExistence type="predicted"/>
<dbReference type="Pfam" id="PF19278">
    <property type="entry name" value="Hydant_A_C"/>
    <property type="match status" value="1"/>
</dbReference>
<dbReference type="SUPFAM" id="SSF53067">
    <property type="entry name" value="Actin-like ATPase domain"/>
    <property type="match status" value="1"/>
</dbReference>
<dbReference type="PANTHER" id="PTHR11365:SF23">
    <property type="entry name" value="HYPOTHETICAL 5-OXOPROLINASE (EUROFUNG)-RELATED"/>
    <property type="match status" value="1"/>
</dbReference>
<dbReference type="Proteomes" id="UP000540685">
    <property type="component" value="Unassembled WGS sequence"/>
</dbReference>
<feature type="region of interest" description="Disordered" evidence="1">
    <location>
        <begin position="260"/>
        <end position="308"/>
    </location>
</feature>
<dbReference type="GO" id="GO:0006749">
    <property type="term" value="P:glutathione metabolic process"/>
    <property type="evidence" value="ECO:0007669"/>
    <property type="project" value="TreeGrafter"/>
</dbReference>
<dbReference type="EMBL" id="JACHMP010000001">
    <property type="protein sequence ID" value="MBB5822461.1"/>
    <property type="molecule type" value="Genomic_DNA"/>
</dbReference>
<dbReference type="InterPro" id="IPR008040">
    <property type="entry name" value="Hydant_A_N"/>
</dbReference>
<dbReference type="InterPro" id="IPR049517">
    <property type="entry name" value="ACX-like_C"/>
</dbReference>
<dbReference type="GO" id="GO:0017168">
    <property type="term" value="F:5-oxoprolinase (ATP-hydrolyzing) activity"/>
    <property type="evidence" value="ECO:0007669"/>
    <property type="project" value="TreeGrafter"/>
</dbReference>
<evidence type="ECO:0000313" key="6">
    <source>
        <dbReference type="Proteomes" id="UP000540685"/>
    </source>
</evidence>
<dbReference type="RefSeq" id="WP_184541575.1">
    <property type="nucleotide sequence ID" value="NZ_JACHMP010000001.1"/>
</dbReference>
<reference evidence="5 6" key="1">
    <citation type="submission" date="2020-08" db="EMBL/GenBank/DDBJ databases">
        <title>Sequencing the genomes of 1000 actinobacteria strains.</title>
        <authorList>
            <person name="Klenk H.-P."/>
        </authorList>
    </citation>
    <scope>NUCLEOTIDE SEQUENCE [LARGE SCALE GENOMIC DNA]</scope>
    <source>
        <strain evidence="5 6">DSM 46887</strain>
    </source>
</reference>
<dbReference type="Gene3D" id="3.30.420.40">
    <property type="match status" value="1"/>
</dbReference>
<keyword evidence="5" id="KW-0378">Hydrolase</keyword>
<dbReference type="GO" id="GO:0047423">
    <property type="term" value="F:N-methylhydantoinase (ATP-hydrolyzing) activity"/>
    <property type="evidence" value="ECO:0007669"/>
    <property type="project" value="UniProtKB-EC"/>
</dbReference>
<sequence length="759" mass="79849">MRSVRIGVDTGGTFTDVVVVDEQTGEITTTKTPSTPANPADGFMEGVRKVLRKAARSRGGGSGPQDVGPEDVGMEAVSAVVHGTTVATNQLLEDRIADLGFVTTEGFEFVLEIARQSVPDGYGNSYFWVKPPRIVPVHRIRTVGGRLDHTGAEVRPFDEEQAVAAARWFRERGIIAIGVCFLHSYANPAHEVRMREVIEREHPDAVVSISSDVLREYREYERSVTTLVDAAVKPTMRRYIANLAERLEVVGRAVEAAGRAEVTGRPEKAAAAHATGSAEEAAASGTTGSAEEPAAVGAGGTAAEPAAAGAGGSGRLPFSVMKSNGGVLSAAEVVHQPITTVLSGPAAGALGAALIAATAGHPSVITLDGGGTSTDVAVVVDGEPSLTTEGSIGRYPCKIPMIDIVTVGAGGGSIAWISPEGTLKVGPRSAGADPGPLCYGRGGTEVTVTDAHVFLGRVPPHLLGGEIPLDAEAARHGIEALAGKLGLTPERTATGILEISAFNQSNAIRQITVKRGLDVRDFPMVAFGGSGPLLVCRLIDILGLPSVIVPPDPGNVSAFGLLTVDVKNDYVRTFVTRDLSPEAAAEIFGDLEEQAAAALDREGFPAEAHVYARSADLRYYGQAYEVRVPAPAGPPDEAWRAEVLDRFHIEHHKLYGYGYRDDPRHGVEWVNLRVSGIGPITRPAVARRPHGTGRPEPAGFREVCYDGWGRAPVHRRADLSAGARIDGPAVVEEYGSTLPVHPGFTATMDEFGNLEVRRA</sequence>
<feature type="compositionally biased region" description="Low complexity" evidence="1">
    <location>
        <begin position="271"/>
        <end position="308"/>
    </location>
</feature>
<dbReference type="EC" id="3.5.2.14" evidence="5"/>
<gene>
    <name evidence="5" type="ORF">F4562_005523</name>
</gene>
<dbReference type="GO" id="GO:0005829">
    <property type="term" value="C:cytosol"/>
    <property type="evidence" value="ECO:0007669"/>
    <property type="project" value="TreeGrafter"/>
</dbReference>
<dbReference type="AlphaFoldDB" id="A0A7W9MJA5"/>
<dbReference type="PANTHER" id="PTHR11365">
    <property type="entry name" value="5-OXOPROLINASE RELATED"/>
    <property type="match status" value="1"/>
</dbReference>
<organism evidence="5 6">
    <name type="scientific">Streptosporangium becharense</name>
    <dbReference type="NCBI Taxonomy" id="1816182"/>
    <lineage>
        <taxon>Bacteria</taxon>
        <taxon>Bacillati</taxon>
        <taxon>Actinomycetota</taxon>
        <taxon>Actinomycetes</taxon>
        <taxon>Streptosporangiales</taxon>
        <taxon>Streptosporangiaceae</taxon>
        <taxon>Streptosporangium</taxon>
    </lineage>
</organism>
<dbReference type="Pfam" id="PF05378">
    <property type="entry name" value="Hydant_A_N"/>
    <property type="match status" value="1"/>
</dbReference>
<evidence type="ECO:0000256" key="1">
    <source>
        <dbReference type="SAM" id="MobiDB-lite"/>
    </source>
</evidence>
<dbReference type="InterPro" id="IPR002821">
    <property type="entry name" value="Hydantoinase_A"/>
</dbReference>
<feature type="domain" description="Hydantoinase A/oxoprolinase" evidence="2">
    <location>
        <begin position="316"/>
        <end position="569"/>
    </location>
</feature>
<evidence type="ECO:0000259" key="4">
    <source>
        <dbReference type="Pfam" id="PF19278"/>
    </source>
</evidence>
<accession>A0A7W9MJA5</accession>
<evidence type="ECO:0000313" key="5">
    <source>
        <dbReference type="EMBL" id="MBB5822461.1"/>
    </source>
</evidence>
<dbReference type="Pfam" id="PF01968">
    <property type="entry name" value="Hydantoinase_A"/>
    <property type="match status" value="1"/>
</dbReference>
<feature type="domain" description="Hydantoinase/oxoprolinase N-terminal" evidence="3">
    <location>
        <begin position="5"/>
        <end position="201"/>
    </location>
</feature>
<evidence type="ECO:0000259" key="3">
    <source>
        <dbReference type="Pfam" id="PF05378"/>
    </source>
</evidence>
<feature type="domain" description="Acetophenone carboxylase-like C-terminal" evidence="4">
    <location>
        <begin position="585"/>
        <end position="756"/>
    </location>
</feature>
<dbReference type="InterPro" id="IPR045079">
    <property type="entry name" value="Oxoprolinase-like"/>
</dbReference>
<dbReference type="InterPro" id="IPR043129">
    <property type="entry name" value="ATPase_NBD"/>
</dbReference>
<comment type="caution">
    <text evidence="5">The sequence shown here is derived from an EMBL/GenBank/DDBJ whole genome shotgun (WGS) entry which is preliminary data.</text>
</comment>